<dbReference type="EMBL" id="MU970128">
    <property type="protein sequence ID" value="KAK9320441.1"/>
    <property type="molecule type" value="Genomic_DNA"/>
</dbReference>
<reference evidence="2" key="1">
    <citation type="journal article" date="2024" name="Front. Bioeng. Biotechnol.">
        <title>Genome-scale model development and genomic sequencing of the oleaginous clade Lipomyces.</title>
        <authorList>
            <person name="Czajka J.J."/>
            <person name="Han Y."/>
            <person name="Kim J."/>
            <person name="Mondo S.J."/>
            <person name="Hofstad B.A."/>
            <person name="Robles A."/>
            <person name="Haridas S."/>
            <person name="Riley R."/>
            <person name="LaButti K."/>
            <person name="Pangilinan J."/>
            <person name="Andreopoulos W."/>
            <person name="Lipzen A."/>
            <person name="Yan J."/>
            <person name="Wang M."/>
            <person name="Ng V."/>
            <person name="Grigoriev I.V."/>
            <person name="Spatafora J.W."/>
            <person name="Magnuson J.K."/>
            <person name="Baker S.E."/>
            <person name="Pomraning K.R."/>
        </authorList>
    </citation>
    <scope>NUCLEOTIDE SEQUENCE [LARGE SCALE GENOMIC DNA]</scope>
    <source>
        <strain evidence="2">CBS 10300</strain>
    </source>
</reference>
<evidence type="ECO:0000313" key="1">
    <source>
        <dbReference type="EMBL" id="KAK9320441.1"/>
    </source>
</evidence>
<organism evidence="1 2">
    <name type="scientific">Lipomyces orientalis</name>
    <dbReference type="NCBI Taxonomy" id="1233043"/>
    <lineage>
        <taxon>Eukaryota</taxon>
        <taxon>Fungi</taxon>
        <taxon>Dikarya</taxon>
        <taxon>Ascomycota</taxon>
        <taxon>Saccharomycotina</taxon>
        <taxon>Lipomycetes</taxon>
        <taxon>Lipomycetales</taxon>
        <taxon>Lipomycetaceae</taxon>
        <taxon>Lipomyces</taxon>
    </lineage>
</organism>
<proteinExistence type="predicted"/>
<sequence>MRFSTAFFTLASAVIVIAGDTTIVTITSAQWTTIAPDGSITTFTPKVYAGVTVYVSRTTTAAASISKWVSLDMSGNPYDMTATTTISGTVTSTTTPSPTPELSDKLFYQKQTPVLGCWESRLPPPTIDGLPFCTPQNGTELIIGETYFVTWDPTWFGGGIDDVLYVKLQGRSLPIDDDKDEIFLTDPIINAFGFYPLTVESTYTTFSEGGYFYLNIIPVIQDGTNATHTGTKSGPLMRFINTRQDGITDITRVPSDNVKSASLISDGDDSSSGSGLSRTIKVIIAVIVPVAVTFVSGVIVYMIFYRRKGDRFLFRVRGYGIGMSRAARIRQSNHASPSIELENVGASAPVK</sequence>
<protein>
    <submittedName>
        <fullName evidence="1">Uncharacterized protein</fullName>
    </submittedName>
</protein>
<dbReference type="Proteomes" id="UP001489719">
    <property type="component" value="Unassembled WGS sequence"/>
</dbReference>
<name>A0ACC3THT6_9ASCO</name>
<keyword evidence="2" id="KW-1185">Reference proteome</keyword>
<accession>A0ACC3THT6</accession>
<gene>
    <name evidence="1" type="ORF">V1517DRAFT_208237</name>
</gene>
<comment type="caution">
    <text evidence="1">The sequence shown here is derived from an EMBL/GenBank/DDBJ whole genome shotgun (WGS) entry which is preliminary data.</text>
</comment>
<evidence type="ECO:0000313" key="2">
    <source>
        <dbReference type="Proteomes" id="UP001489719"/>
    </source>
</evidence>